<feature type="signal peptide" evidence="1">
    <location>
        <begin position="1"/>
        <end position="27"/>
    </location>
</feature>
<evidence type="ECO:0000256" key="1">
    <source>
        <dbReference type="SAM" id="SignalP"/>
    </source>
</evidence>
<accession>A0A3G9FZA8</accession>
<evidence type="ECO:0000313" key="3">
    <source>
        <dbReference type="Proteomes" id="UP000278756"/>
    </source>
</evidence>
<sequence>MKVWNRVLASMAMVSGAILLMSSPVVAQTQQQVDAETKRRIIHDNFYDDTDPHWAKLPADWIPALSKVYEDFAKTGNNPECWRALTRGQQSESYGGKHYTDIMFVDFVHKQEYYPNRDGTLGKSRAGCGKPYHYSVTKGGEIFHKYVQK</sequence>
<name>A0A3G9FZA8_9CAUL</name>
<keyword evidence="1" id="KW-0732">Signal</keyword>
<feature type="chain" id="PRO_5018212598" evidence="1">
    <location>
        <begin position="28"/>
        <end position="149"/>
    </location>
</feature>
<dbReference type="Proteomes" id="UP000278756">
    <property type="component" value="Chromosome 1"/>
</dbReference>
<dbReference type="AlphaFoldDB" id="A0A3G9FZA8"/>
<protein>
    <submittedName>
        <fullName evidence="2">Uncharacterized protein</fullName>
    </submittedName>
</protein>
<proteinExistence type="predicted"/>
<dbReference type="EMBL" id="AP018827">
    <property type="protein sequence ID" value="BBF80380.1"/>
    <property type="molecule type" value="Genomic_DNA"/>
</dbReference>
<reference evidence="3" key="2">
    <citation type="journal article" date="2017" name="Plant Physiol. Biochem.">
        <title>Differential oxidative and antioxidative response of duckweed Lemna minor toward plant growth promoting/inhibiting bacteria.</title>
        <authorList>
            <person name="Ishizawa H."/>
            <person name="Kuroda M."/>
            <person name="Morikawa M."/>
            <person name="Ike M."/>
        </authorList>
    </citation>
    <scope>NUCLEOTIDE SEQUENCE [LARGE SCALE GENOMIC DNA]</scope>
    <source>
        <strain evidence="3">M6</strain>
    </source>
</reference>
<evidence type="ECO:0000313" key="2">
    <source>
        <dbReference type="EMBL" id="BBF80380.1"/>
    </source>
</evidence>
<gene>
    <name evidence="2" type="ORF">EM6_0961</name>
</gene>
<dbReference type="RefSeq" id="WP_126420685.1">
    <property type="nucleotide sequence ID" value="NZ_AP018827.1"/>
</dbReference>
<organism evidence="2 3">
    <name type="scientific">Asticcacaulis excentricus</name>
    <dbReference type="NCBI Taxonomy" id="78587"/>
    <lineage>
        <taxon>Bacteria</taxon>
        <taxon>Pseudomonadati</taxon>
        <taxon>Pseudomonadota</taxon>
        <taxon>Alphaproteobacteria</taxon>
        <taxon>Caulobacterales</taxon>
        <taxon>Caulobacteraceae</taxon>
        <taxon>Asticcacaulis</taxon>
    </lineage>
</organism>
<reference evidence="3" key="1">
    <citation type="journal article" date="2017" name="Biotechnol. Biofuels">
        <title>Evaluation of environmental bacterial communities as a factor affecting the growth of duckweed Lemna minor.</title>
        <authorList>
            <person name="Ishizawa H."/>
            <person name="Kuroda M."/>
            <person name="Morikawa M."/>
            <person name="Ike M."/>
        </authorList>
    </citation>
    <scope>NUCLEOTIDE SEQUENCE [LARGE SCALE GENOMIC DNA]</scope>
    <source>
        <strain evidence="3">M6</strain>
    </source>
</reference>